<sequence length="445" mass="50584">MTFLLTHHGTLLCRSGTRLVHKAADNRTGVTPIRLDLAWERIRSDFDRNLRANAVEIRSSIPLGDLAGFTLHVEPDRRSVLLSRDDRYLSAQPDGSLVADREQASGWERFLPLQVDELDRLLSLRRHDWVLSGIDQPVPGRSVRVSRQHGLWFDKQHFDLRYQLPLLDAQDGRELTLLRDGWRIVKARAFKPLVCYVAVGSQVVFDQLALSLTSLLYWGRYKGDIHIATDRNPTELLARVPGLDAAKVSFKRLSDTDRVGAISARYSLMDWPELESFQPILIVDTDIIFDSDITPLLSHILLSDRIVVPMEEFSTRLTDESVGAKLFTADDVVPEEEFGFNAGSMGVPDLHRHGDQLRLIRRIIGNRSDIFGRKHFNWIDQPIANYVAEVMGGFETAQMKRWVRWGRAGTSIEGRRGLVHFWAPRGQAAKLQAMTDYMRALEAAD</sequence>
<comment type="caution">
    <text evidence="1">The sequence shown here is derived from an EMBL/GenBank/DDBJ whole genome shotgun (WGS) entry which is preliminary data.</text>
</comment>
<gene>
    <name evidence="1" type="ORF">ASILVAE211_17705</name>
</gene>
<dbReference type="RefSeq" id="WP_227322688.1">
    <property type="nucleotide sequence ID" value="NZ_JAESVB010000009.1"/>
</dbReference>
<dbReference type="SUPFAM" id="SSF53448">
    <property type="entry name" value="Nucleotide-diphospho-sugar transferases"/>
    <property type="match status" value="1"/>
</dbReference>
<accession>A0A964E0C9</accession>
<dbReference type="AlphaFoldDB" id="A0A964E0C9"/>
<dbReference type="EMBL" id="JAESVB010000009">
    <property type="protein sequence ID" value="MCB8877034.1"/>
    <property type="molecule type" value="Genomic_DNA"/>
</dbReference>
<reference evidence="1" key="1">
    <citation type="journal article" date="2021" name="Microorganisms">
        <title>Acidisoma silvae sp. nov. and Acidisomacellulosilytica sp. nov., Two Acidophilic Bacteria Isolated from Decaying Wood, Hydrolyzing Cellulose and Producing Poly-3-hydroxybutyrate.</title>
        <authorList>
            <person name="Mieszkin S."/>
            <person name="Pouder E."/>
            <person name="Uroz S."/>
            <person name="Simon-Colin C."/>
            <person name="Alain K."/>
        </authorList>
    </citation>
    <scope>NUCLEOTIDE SEQUENCE</scope>
    <source>
        <strain evidence="1">HW T2.11</strain>
    </source>
</reference>
<dbReference type="Gene3D" id="2.80.10.50">
    <property type="match status" value="1"/>
</dbReference>
<reference evidence="1" key="2">
    <citation type="submission" date="2021-01" db="EMBL/GenBank/DDBJ databases">
        <authorList>
            <person name="Mieszkin S."/>
            <person name="Pouder E."/>
            <person name="Alain K."/>
        </authorList>
    </citation>
    <scope>NUCLEOTIDE SEQUENCE</scope>
    <source>
        <strain evidence="1">HW T2.11</strain>
    </source>
</reference>
<dbReference type="InterPro" id="IPR029044">
    <property type="entry name" value="Nucleotide-diphossugar_trans"/>
</dbReference>
<keyword evidence="2" id="KW-1185">Reference proteome</keyword>
<organism evidence="1 2">
    <name type="scientific">Acidisoma silvae</name>
    <dbReference type="NCBI Taxonomy" id="2802396"/>
    <lineage>
        <taxon>Bacteria</taxon>
        <taxon>Pseudomonadati</taxon>
        <taxon>Pseudomonadota</taxon>
        <taxon>Alphaproteobacteria</taxon>
        <taxon>Acetobacterales</taxon>
        <taxon>Acidocellaceae</taxon>
        <taxon>Acidisoma</taxon>
    </lineage>
</organism>
<evidence type="ECO:0000313" key="1">
    <source>
        <dbReference type="EMBL" id="MCB8877034.1"/>
    </source>
</evidence>
<evidence type="ECO:0000313" key="2">
    <source>
        <dbReference type="Proteomes" id="UP000708298"/>
    </source>
</evidence>
<dbReference type="InterPro" id="IPR008999">
    <property type="entry name" value="Actin-crosslinking"/>
</dbReference>
<dbReference type="Proteomes" id="UP000708298">
    <property type="component" value="Unassembled WGS sequence"/>
</dbReference>
<protein>
    <submittedName>
        <fullName evidence="1">Uncharacterized protein</fullName>
    </submittedName>
</protein>
<proteinExistence type="predicted"/>
<dbReference type="SUPFAM" id="SSF50405">
    <property type="entry name" value="Actin-crosslinking proteins"/>
    <property type="match status" value="1"/>
</dbReference>
<name>A0A964E0C9_9PROT</name>